<dbReference type="SUPFAM" id="SSF55550">
    <property type="entry name" value="SH2 domain"/>
    <property type="match status" value="1"/>
</dbReference>
<feature type="compositionally biased region" description="Low complexity" evidence="14">
    <location>
        <begin position="154"/>
        <end position="167"/>
    </location>
</feature>
<dbReference type="FunFam" id="2.60.40.630:FF:000004">
    <property type="entry name" value="Signal transducer and activator of transcription"/>
    <property type="match status" value="1"/>
</dbReference>
<dbReference type="SUPFAM" id="SSF49417">
    <property type="entry name" value="p53-like transcription factors"/>
    <property type="match status" value="1"/>
</dbReference>
<dbReference type="Gene3D" id="1.20.1050.20">
    <property type="entry name" value="STAT transcription factor, all-alpha domain"/>
    <property type="match status" value="1"/>
</dbReference>
<dbReference type="InterPro" id="IPR012345">
    <property type="entry name" value="STAT_TF_DNA-bd_N"/>
</dbReference>
<keyword evidence="8" id="KW-0238">DNA-binding</keyword>
<keyword evidence="4" id="KW-0963">Cytoplasm</keyword>
<dbReference type="GO" id="GO:0003677">
    <property type="term" value="F:DNA binding"/>
    <property type="evidence" value="ECO:0007669"/>
    <property type="project" value="UniProtKB-KW"/>
</dbReference>
<dbReference type="Gene3D" id="2.60.40.630">
    <property type="entry name" value="STAT transcription factor, DNA-binding domain"/>
    <property type="match status" value="1"/>
</dbReference>
<evidence type="ECO:0000256" key="6">
    <source>
        <dbReference type="ARBA" id="ARBA00022999"/>
    </source>
</evidence>
<comment type="caution">
    <text evidence="17">The sequence shown here is derived from an EMBL/GenBank/DDBJ whole genome shotgun (WGS) entry which is preliminary data.</text>
</comment>
<dbReference type="GO" id="GO:0003700">
    <property type="term" value="F:DNA-binding transcription factor activity"/>
    <property type="evidence" value="ECO:0007669"/>
    <property type="project" value="InterPro"/>
</dbReference>
<dbReference type="InterPro" id="IPR048988">
    <property type="entry name" value="STAT_linker"/>
</dbReference>
<feature type="chain" id="PRO_5041723820" description="SH2 domain-containing protein" evidence="15">
    <location>
        <begin position="22"/>
        <end position="1211"/>
    </location>
</feature>
<comment type="similarity">
    <text evidence="3">Belongs to the transcription factor STAT family.</text>
</comment>
<dbReference type="Proteomes" id="UP001187415">
    <property type="component" value="Unassembled WGS sequence"/>
</dbReference>
<evidence type="ECO:0000313" key="17">
    <source>
        <dbReference type="EMBL" id="KAK2862222.1"/>
    </source>
</evidence>
<dbReference type="Pfam" id="PF01017">
    <property type="entry name" value="STAT_alpha"/>
    <property type="match status" value="1"/>
</dbReference>
<dbReference type="InterPro" id="IPR013800">
    <property type="entry name" value="STAT_TF_alpha"/>
</dbReference>
<dbReference type="GO" id="GO:0005737">
    <property type="term" value="C:cytoplasm"/>
    <property type="evidence" value="ECO:0007669"/>
    <property type="project" value="UniProtKB-SubCell"/>
</dbReference>
<evidence type="ECO:0000256" key="2">
    <source>
        <dbReference type="ARBA" id="ARBA00004496"/>
    </source>
</evidence>
<evidence type="ECO:0000256" key="14">
    <source>
        <dbReference type="SAM" id="MobiDB-lite"/>
    </source>
</evidence>
<keyword evidence="9" id="KW-0010">Activator</keyword>
<dbReference type="Gene3D" id="1.10.532.10">
    <property type="entry name" value="STAT transcription factor, N-terminal domain"/>
    <property type="match status" value="1"/>
</dbReference>
<keyword evidence="5" id="KW-0597">Phosphoprotein</keyword>
<dbReference type="Gene3D" id="3.30.505.10">
    <property type="entry name" value="SH2 domain"/>
    <property type="match status" value="1"/>
</dbReference>
<proteinExistence type="inferred from homology"/>
<dbReference type="AlphaFoldDB" id="A0AA88NLD6"/>
<evidence type="ECO:0000256" key="11">
    <source>
        <dbReference type="ARBA" id="ARBA00023242"/>
    </source>
</evidence>
<gene>
    <name evidence="17" type="ORF">Q5P01_001755</name>
</gene>
<evidence type="ECO:0000256" key="3">
    <source>
        <dbReference type="ARBA" id="ARBA00005586"/>
    </source>
</evidence>
<evidence type="ECO:0000256" key="4">
    <source>
        <dbReference type="ARBA" id="ARBA00022490"/>
    </source>
</evidence>
<evidence type="ECO:0000256" key="12">
    <source>
        <dbReference type="PROSITE-ProRule" id="PRU00191"/>
    </source>
</evidence>
<keyword evidence="15" id="KW-0732">Signal</keyword>
<dbReference type="InterPro" id="IPR013799">
    <property type="entry name" value="STAT_TF_prot_interaction"/>
</dbReference>
<keyword evidence="13" id="KW-0175">Coiled coil</keyword>
<reference evidence="17" key="1">
    <citation type="submission" date="2023-07" db="EMBL/GenBank/DDBJ databases">
        <title>Chromosome-level Genome Assembly of Striped Snakehead (Channa striata).</title>
        <authorList>
            <person name="Liu H."/>
        </authorList>
    </citation>
    <scope>NUCLEOTIDE SEQUENCE</scope>
    <source>
        <strain evidence="17">Gz</strain>
        <tissue evidence="17">Muscle</tissue>
    </source>
</reference>
<keyword evidence="18" id="KW-1185">Reference proteome</keyword>
<dbReference type="InterPro" id="IPR008967">
    <property type="entry name" value="p53-like_TF_DNA-bd_sf"/>
</dbReference>
<evidence type="ECO:0000256" key="5">
    <source>
        <dbReference type="ARBA" id="ARBA00022553"/>
    </source>
</evidence>
<sequence length="1211" mass="136625">MSSKLKWLIVILLLLNEEALCRVTPLLGSQLHLSLSSTEKLSRGSLDMQKEMRVQAAKHLISELRAKLQGKIQDHLHSNISCQELMFAGTMDEPLSLMFPQELLGLSLVPVLVVAGCPKEAQTLILKLYDLLGVVDTEELLMEVESVIERRMSKSSPTPVPASAAPPSDKEAEHHMEAVMFNIEQLVMVGQGTSKQEGHCEGWVRVNGTTLIGTAVEGSTGGLEEAVSSCERLGVLCAGVTSNGPLKPGTYLAVLKKDSHVLPSATSASESWIHQCRAVEDFSLGAGSDRRMKRSPQRNCINKSEERVYNVVEWIPAVSTLYNLGTAMYYASVNCSETAKERAILSAVDIGTDVLMVATGGTVGVAGYALGAGMKTGVKAGVRYLLNSMKQEDDVLVNQYSWEEGVIKIQMAQWERLRQLSPAYRQQLHELYDRDALPMDVRHYLSVWIEKQEWKRAARDHDLAMVLFQVLLENLDIQHSRFVQDESFLMQHNIRRHKQNVQRYLDDPCALASTILWFLEKEKEILQSADLAEQVQFLQVEQEAMEMSSQQELERKLAGLRNEVQCMEHGMTCLEEQQDEFDFKYQTHKMEAVVDEATRKEQITVLQLLVNRLNECRKNTLSDLKKLLDKAEELIDLLVKKELVEWQRRQQKACIGAPDNVFLDELEKWFTCVAVCLFQVREFLSKLEELVGKVSYDNDPVKAQRPALQTRADTLLKDLLKSSFVVETQPTMPQGKGPLVLRTNVQFSVKTRLLVKFPELNHSMKVNVSMDRGAPHIKGYRRFNVLGTKSKFLNMAESQSGGMVADFRHLTLKEQKSGGGGKGGSDISLSVTEELHIINFDSVFEMKGLSVELQASSLPVVIISNSSQQQSAWASVLWFSMLSQDTKDVTFFANCPAAAWPQFAEMLSWQFLFATKRGLNDDQLEMIAHRLFGKKENYDSCKVPWARFSKENSPDTFWVWFDGILVMVKTFLENLWRDGLIMGFVSKAKEKSLLKKKQRGTFLLRFSESVIGGITFSWVETDMTGEPFVKTVQPFTKVDLNQIPFHEIIRNFQILENENIPENPLIYLYPSIPKDKAFGKYYTEKSGDQSPYIKYIKTKLMFVSKENTLEVRSPMLSDMGQGEGLEPVNGLDGEGAEQNEIHPSWNSPMESYPYDSMLSSSFADPQDNLLGYLNNPNDLDDTGIFENEPDLPFSLQALTCLSAQPCESIYQ</sequence>
<feature type="coiled-coil region" evidence="13">
    <location>
        <begin position="550"/>
        <end position="577"/>
    </location>
</feature>
<dbReference type="Pfam" id="PF21354">
    <property type="entry name" value="STAT_linker"/>
    <property type="match status" value="1"/>
</dbReference>
<evidence type="ECO:0000313" key="18">
    <source>
        <dbReference type="Proteomes" id="UP001187415"/>
    </source>
</evidence>
<name>A0AA88NLD6_CHASR</name>
<dbReference type="InterPro" id="IPR001217">
    <property type="entry name" value="STAT"/>
</dbReference>
<feature type="signal peptide" evidence="15">
    <location>
        <begin position="1"/>
        <end position="21"/>
    </location>
</feature>
<dbReference type="InterPro" id="IPR036535">
    <property type="entry name" value="STAT_N_sf"/>
</dbReference>
<dbReference type="SMART" id="SM00964">
    <property type="entry name" value="STAT_int"/>
    <property type="match status" value="1"/>
</dbReference>
<protein>
    <recommendedName>
        <fullName evidence="16">SH2 domain-containing protein</fullName>
    </recommendedName>
</protein>
<evidence type="ECO:0000256" key="13">
    <source>
        <dbReference type="SAM" id="Coils"/>
    </source>
</evidence>
<evidence type="ECO:0000256" key="8">
    <source>
        <dbReference type="ARBA" id="ARBA00023125"/>
    </source>
</evidence>
<dbReference type="Pfam" id="PF15148">
    <property type="entry name" value="Apolipo_F"/>
    <property type="match status" value="1"/>
</dbReference>
<dbReference type="PROSITE" id="PS50001">
    <property type="entry name" value="SH2"/>
    <property type="match status" value="1"/>
</dbReference>
<dbReference type="GO" id="GO:0007165">
    <property type="term" value="P:signal transduction"/>
    <property type="evidence" value="ECO:0007669"/>
    <property type="project" value="InterPro"/>
</dbReference>
<dbReference type="Pfam" id="PF00017">
    <property type="entry name" value="SH2"/>
    <property type="match status" value="1"/>
</dbReference>
<dbReference type="EMBL" id="JAUPFM010000001">
    <property type="protein sequence ID" value="KAK2862222.1"/>
    <property type="molecule type" value="Genomic_DNA"/>
</dbReference>
<keyword evidence="10" id="KW-0804">Transcription</keyword>
<dbReference type="InterPro" id="IPR015988">
    <property type="entry name" value="STAT_TF_CC"/>
</dbReference>
<dbReference type="InterPro" id="IPR013801">
    <property type="entry name" value="STAT_TF_DNA-bd"/>
</dbReference>
<dbReference type="Gene3D" id="1.10.238.10">
    <property type="entry name" value="EF-hand"/>
    <property type="match status" value="1"/>
</dbReference>
<evidence type="ECO:0000259" key="16">
    <source>
        <dbReference type="PROSITE" id="PS50001"/>
    </source>
</evidence>
<accession>A0AA88NLD6</accession>
<keyword evidence="11" id="KW-0539">Nucleus</keyword>
<evidence type="ECO:0000256" key="10">
    <source>
        <dbReference type="ARBA" id="ARBA00023163"/>
    </source>
</evidence>
<evidence type="ECO:0000256" key="15">
    <source>
        <dbReference type="SAM" id="SignalP"/>
    </source>
</evidence>
<dbReference type="InterPro" id="IPR000980">
    <property type="entry name" value="SH2"/>
</dbReference>
<dbReference type="FunFam" id="1.20.1050.20:FF:000001">
    <property type="entry name" value="Signal transducer and activator of transcription"/>
    <property type="match status" value="1"/>
</dbReference>
<keyword evidence="7" id="KW-0805">Transcription regulation</keyword>
<dbReference type="Pfam" id="PF02865">
    <property type="entry name" value="STAT_int"/>
    <property type="match status" value="1"/>
</dbReference>
<comment type="subcellular location">
    <subcellularLocation>
        <location evidence="2">Cytoplasm</location>
    </subcellularLocation>
    <subcellularLocation>
        <location evidence="1">Nucleus</location>
    </subcellularLocation>
</comment>
<dbReference type="SUPFAM" id="SSF48092">
    <property type="entry name" value="Transcription factor STAT-4 N-domain"/>
    <property type="match status" value="1"/>
</dbReference>
<dbReference type="InterPro" id="IPR026114">
    <property type="entry name" value="APOF"/>
</dbReference>
<evidence type="ECO:0000256" key="1">
    <source>
        <dbReference type="ARBA" id="ARBA00004123"/>
    </source>
</evidence>
<organism evidence="17 18">
    <name type="scientific">Channa striata</name>
    <name type="common">Snakehead murrel</name>
    <name type="synonym">Ophicephalus striatus</name>
    <dbReference type="NCBI Taxonomy" id="64152"/>
    <lineage>
        <taxon>Eukaryota</taxon>
        <taxon>Metazoa</taxon>
        <taxon>Chordata</taxon>
        <taxon>Craniata</taxon>
        <taxon>Vertebrata</taxon>
        <taxon>Euteleostomi</taxon>
        <taxon>Actinopterygii</taxon>
        <taxon>Neopterygii</taxon>
        <taxon>Teleostei</taxon>
        <taxon>Neoteleostei</taxon>
        <taxon>Acanthomorphata</taxon>
        <taxon>Anabantaria</taxon>
        <taxon>Anabantiformes</taxon>
        <taxon>Channoidei</taxon>
        <taxon>Channidae</taxon>
        <taxon>Channa</taxon>
    </lineage>
</organism>
<evidence type="ECO:0000256" key="7">
    <source>
        <dbReference type="ARBA" id="ARBA00023015"/>
    </source>
</evidence>
<dbReference type="GO" id="GO:0005634">
    <property type="term" value="C:nucleus"/>
    <property type="evidence" value="ECO:0007669"/>
    <property type="project" value="UniProtKB-SubCell"/>
</dbReference>
<feature type="region of interest" description="Disordered" evidence="14">
    <location>
        <begin position="152"/>
        <end position="171"/>
    </location>
</feature>
<dbReference type="SUPFAM" id="SSF47655">
    <property type="entry name" value="STAT"/>
    <property type="match status" value="1"/>
</dbReference>
<keyword evidence="6 12" id="KW-0727">SH2 domain</keyword>
<evidence type="ECO:0000256" key="9">
    <source>
        <dbReference type="ARBA" id="ARBA00023159"/>
    </source>
</evidence>
<dbReference type="FunFam" id="3.30.505.10:FF:000003">
    <property type="entry name" value="Signal transducer and activator of transcription"/>
    <property type="match status" value="1"/>
</dbReference>
<dbReference type="InterPro" id="IPR036860">
    <property type="entry name" value="SH2_dom_sf"/>
</dbReference>
<feature type="domain" description="SH2" evidence="16">
    <location>
        <begin position="976"/>
        <end position="1082"/>
    </location>
</feature>
<feature type="coiled-coil region" evidence="13">
    <location>
        <begin position="614"/>
        <end position="641"/>
    </location>
</feature>
<dbReference type="PANTHER" id="PTHR11801">
    <property type="entry name" value="SIGNAL TRANSDUCER AND ACTIVATOR OF TRANSCRIPTION"/>
    <property type="match status" value="1"/>
</dbReference>
<dbReference type="Pfam" id="PF02864">
    <property type="entry name" value="STAT_bind"/>
    <property type="match status" value="1"/>
</dbReference>